<evidence type="ECO:0000256" key="1">
    <source>
        <dbReference type="SAM" id="Phobius"/>
    </source>
</evidence>
<dbReference type="RefSeq" id="WP_058021790.1">
    <property type="nucleotide sequence ID" value="NZ_CP013189.1"/>
</dbReference>
<dbReference type="STRING" id="1249552.PS2015_1695"/>
<dbReference type="AlphaFoldDB" id="A0A0S2KDF6"/>
<dbReference type="Proteomes" id="UP000065641">
    <property type="component" value="Chromosome"/>
</dbReference>
<sequence length="238" mass="25720">MSIALILALVGLALIDSTSIGTLLIPVWLLLDHRRIRLSRMLLYLGTIAGFYLVVGLVLALGADAVMGSMAEDVPADTEATPGVFAMALTVAQLLVGIWLFAISWRFDSSKPGAAERVKRWKDRAHEATTSPRVLMGLALFAGIAELATMLPYLGAIAMITAADMSALTMFIVMASYCFVMIMPALCLLVMRRIMHERIQPILVGVDDWICRNAESALGWTLGIAGFLIAQDAVGRLI</sequence>
<feature type="transmembrane region" description="Helical" evidence="1">
    <location>
        <begin position="83"/>
        <end position="102"/>
    </location>
</feature>
<dbReference type="InterPro" id="IPR021315">
    <property type="entry name" value="Gap/Sap"/>
</dbReference>
<feature type="transmembrane region" description="Helical" evidence="1">
    <location>
        <begin position="42"/>
        <end position="63"/>
    </location>
</feature>
<keyword evidence="1" id="KW-1133">Transmembrane helix</keyword>
<feature type="transmembrane region" description="Helical" evidence="1">
    <location>
        <begin position="168"/>
        <end position="191"/>
    </location>
</feature>
<keyword evidence="1" id="KW-0812">Transmembrane</keyword>
<dbReference type="EMBL" id="CP013189">
    <property type="protein sequence ID" value="ALO46347.1"/>
    <property type="molecule type" value="Genomic_DNA"/>
</dbReference>
<dbReference type="Pfam" id="PF11139">
    <property type="entry name" value="SfLAP"/>
    <property type="match status" value="1"/>
</dbReference>
<organism evidence="2 3">
    <name type="scientific">Pseudohongiella spirulinae</name>
    <dbReference type="NCBI Taxonomy" id="1249552"/>
    <lineage>
        <taxon>Bacteria</taxon>
        <taxon>Pseudomonadati</taxon>
        <taxon>Pseudomonadota</taxon>
        <taxon>Gammaproteobacteria</taxon>
        <taxon>Pseudomonadales</taxon>
        <taxon>Pseudohongiellaceae</taxon>
        <taxon>Pseudohongiella</taxon>
    </lineage>
</organism>
<protein>
    <submittedName>
        <fullName evidence="2">Membrane protein</fullName>
    </submittedName>
</protein>
<keyword evidence="1" id="KW-0472">Membrane</keyword>
<name>A0A0S2KDF6_9GAMM</name>
<feature type="transmembrane region" description="Helical" evidence="1">
    <location>
        <begin position="6"/>
        <end position="30"/>
    </location>
</feature>
<gene>
    <name evidence="2" type="ORF">PS2015_1695</name>
</gene>
<evidence type="ECO:0000313" key="3">
    <source>
        <dbReference type="Proteomes" id="UP000065641"/>
    </source>
</evidence>
<feature type="transmembrane region" description="Helical" evidence="1">
    <location>
        <begin position="134"/>
        <end position="162"/>
    </location>
</feature>
<accession>A0A0S2KDF6</accession>
<keyword evidence="3" id="KW-1185">Reference proteome</keyword>
<dbReference type="KEGG" id="pspi:PS2015_1695"/>
<reference evidence="2 3" key="1">
    <citation type="submission" date="2015-11" db="EMBL/GenBank/DDBJ databases">
        <authorList>
            <person name="Zhang Y."/>
            <person name="Guo Z."/>
        </authorList>
    </citation>
    <scope>NUCLEOTIDE SEQUENCE [LARGE SCALE GENOMIC DNA]</scope>
    <source>
        <strain evidence="2 3">KCTC 32221</strain>
    </source>
</reference>
<dbReference type="OrthoDB" id="7062264at2"/>
<evidence type="ECO:0000313" key="2">
    <source>
        <dbReference type="EMBL" id="ALO46347.1"/>
    </source>
</evidence>
<proteinExistence type="predicted"/>